<feature type="compositionally biased region" description="Polar residues" evidence="1">
    <location>
        <begin position="190"/>
        <end position="200"/>
    </location>
</feature>
<feature type="region of interest" description="Disordered" evidence="1">
    <location>
        <begin position="1"/>
        <end position="135"/>
    </location>
</feature>
<protein>
    <submittedName>
        <fullName evidence="2">Uncharacterized protein</fullName>
    </submittedName>
</protein>
<feature type="compositionally biased region" description="Low complexity" evidence="1">
    <location>
        <begin position="340"/>
        <end position="351"/>
    </location>
</feature>
<feature type="compositionally biased region" description="Basic residues" evidence="1">
    <location>
        <begin position="71"/>
        <end position="90"/>
    </location>
</feature>
<feature type="compositionally biased region" description="Polar residues" evidence="1">
    <location>
        <begin position="57"/>
        <end position="66"/>
    </location>
</feature>
<evidence type="ECO:0000256" key="1">
    <source>
        <dbReference type="SAM" id="MobiDB-lite"/>
    </source>
</evidence>
<sequence>MARADPSHRPKNRSRPSVAILRSPNRRKTRAPARRRPRDRRASACLPNSPRRAPWRQRSSFLKTQASRQPLRTRRRRSPRGKRLPLRSRRPPILSRGQRPLRLPSARRSPSRRLPTPMEPIRTRRKRGKRPQRRLQHLRPCSHRFAGLRPSIANRRRSKRTKRRRRKMRRLPNVPHPRAISSAASAFSTMTRCSPAGTQRQLRRPKRPDPKAIQSLASLEKNHAAALFERMREAAEHNDGGMEKVLSEMAPGGAFEDLRKEFDRAMSEEPGFQKAYDRAANDLSSYATQRGVVAEISQGASHNQSRRSRKNRPRDCRGRREPAGEGSREKRFGRGGGKSQGSLQGSRRLHP</sequence>
<evidence type="ECO:0000313" key="2">
    <source>
        <dbReference type="EMBL" id="VFU17649.1"/>
    </source>
</evidence>
<dbReference type="EMBL" id="LR536452">
    <property type="protein sequence ID" value="VFU17649.1"/>
    <property type="molecule type" value="Genomic_DNA"/>
</dbReference>
<evidence type="ECO:0000313" key="3">
    <source>
        <dbReference type="Proteomes" id="UP000294360"/>
    </source>
</evidence>
<feature type="compositionally biased region" description="Basic residues" evidence="1">
    <location>
        <begin position="123"/>
        <end position="135"/>
    </location>
</feature>
<proteinExistence type="predicted"/>
<keyword evidence="2" id="KW-0614">Plasmid</keyword>
<feature type="compositionally biased region" description="Basic residues" evidence="1">
    <location>
        <begin position="24"/>
        <end position="39"/>
    </location>
</feature>
<feature type="region of interest" description="Disordered" evidence="1">
    <location>
        <begin position="190"/>
        <end position="209"/>
    </location>
</feature>
<name>A0A4U8Z7X0_METTU</name>
<gene>
    <name evidence="2" type="ORF">MTUNDRAET4_0173</name>
</gene>
<feature type="region of interest" description="Disordered" evidence="1">
    <location>
        <begin position="294"/>
        <end position="351"/>
    </location>
</feature>
<feature type="compositionally biased region" description="Low complexity" evidence="1">
    <location>
        <begin position="91"/>
        <end position="115"/>
    </location>
</feature>
<organism evidence="2 3">
    <name type="scientific">Methylocella tundrae</name>
    <dbReference type="NCBI Taxonomy" id="227605"/>
    <lineage>
        <taxon>Bacteria</taxon>
        <taxon>Pseudomonadati</taxon>
        <taxon>Pseudomonadota</taxon>
        <taxon>Alphaproteobacteria</taxon>
        <taxon>Hyphomicrobiales</taxon>
        <taxon>Beijerinckiaceae</taxon>
        <taxon>Methylocella</taxon>
    </lineage>
</organism>
<dbReference type="KEGG" id="mtun:MTUNDRAET4_0173.2"/>
<accession>A0A4U8Z7X0</accession>
<geneLocation type="plasmid" evidence="2 3">
    <name>3</name>
</geneLocation>
<reference evidence="2 3" key="1">
    <citation type="submission" date="2019-03" db="EMBL/GenBank/DDBJ databases">
        <authorList>
            <person name="Kox A.R. M."/>
        </authorList>
    </citation>
    <scope>NUCLEOTIDE SEQUENCE [LARGE SCALE GENOMIC DNA]</scope>
    <source>
        <strain evidence="2">MTUNDRAET4 annotated genome</strain>
        <plasmid evidence="3">3</plasmid>
    </source>
</reference>
<dbReference type="AlphaFoldDB" id="A0A4U8Z7X0"/>
<dbReference type="Proteomes" id="UP000294360">
    <property type="component" value="Plasmid 3"/>
</dbReference>
<feature type="compositionally biased region" description="Basic and acidic residues" evidence="1">
    <location>
        <begin position="313"/>
        <end position="332"/>
    </location>
</feature>